<proteinExistence type="predicted"/>
<feature type="region of interest" description="Disordered" evidence="2">
    <location>
        <begin position="1447"/>
        <end position="1485"/>
    </location>
</feature>
<name>F0VJ79_NEOCL</name>
<evidence type="ECO:0000313" key="4">
    <source>
        <dbReference type="Proteomes" id="UP000007494"/>
    </source>
</evidence>
<sequence length="1485" mass="164017">MRPRTLHTLRAETRIPAASNPLGDGADTAFPVRPNFKGASAAPSPTRHAPGVGTGSGERERGPRRERSEVATDPNGGGEHQANQQENETEEAHEREEVIASRLSGSYAASSLPLADVSVTLSNAEELRVIEELETQERKAKATQIQAAMQRLCRLVISRSAAADGQEMTAHAMSQAAAPSHVEKLLLAEERAPESNDGSETDGEETREGNGCGAAERVADAEGKIQRSHGSRMQAETSKGQKREKELRRTHMRSQFGWISSAIDLQTLMNDAEFADAVHVLAAMECPVIIRTKKLHQQLVPLSHGSTARIRQASKKLREALGIPEVIVCRGCAKKSKCPIYRQPPLRLRSSEGRVTTKDLLYVLFGQYMVCRLYTRGVDSKTVWAESDERTAYSKILSVSLLPSTMNAHDLDMGLLAIEKLTERVAEKIQEERRKATRIAEAAQRAGLGDELQFNPLSLKAFRAFIEDGQARRSERQEKMKEARDEPEPDCPVEERVVWVHESEDAGACEANDGDDETSQKTQEEEDAQKAIAAETDATFQALEPLRDGPEPPVLLPVPHGGYSAVPLSSFSSEDDTHPLLRVDPKSLKGVAVYRHLSVRQMVESQQRIDRLWRTAALFEDLPVIHRISAREELADQSSGDPASLLASLPRLPRNARAHLRELERAREEDRQKESLAEGDLRPAQGDARARRGFWEVRPPPDRTKLLENAPEERISGALSEGDTWSRRQGETKAGQTDAFGKRGKGSVLAGDKLHGAGREREREPDAGPTPKANSLQGAPLPAPASTGEVRCLSEALPEWLQREEERWRSEKALAVQSDATDEEGEDGRASAPRGARRARVGESKEDGNEKGPEAAELLRAREARETRDEEENDDALDEALFGEERRRSRELWRAARRDRTADARKQDIERAVQTPPSVDAIQAQAKSLRRAATDGDLGRARGRSRRRTVSEMLEDADADEKRFQRWQAARRQAQEGTAERAEASAAGFEQTTWGRGEREETETDFELSKRRAPHEPAHQQAHHVNLDQDEPFHMLDEGGGIRVSGTRGGDLRFAGSKYTVVDGTPATSRVPAEASASSFASSPASLPLLSPLDMHARAAGERQPSEDGRALQELDSLDETALEVFVKPGRLEKKVKGVRPQASRLDVREGAQGPSASEVPEEAPERIERLASRRQGEATGSRGSARQRKEASDGGDAVDAQYGASLRAGAGEEDARTQATRDDAETDEDAEDFVFRTNFRVPLESDGGRPLGVDREEVARSHMDMARMQKTWRQNEDFLITRNVLYPKFVDLSQDAYGAHSPEGKEARKQQLAANRANTRASSLGSPTRRMPVAGLIQATLPDVTGLMKKEGNAGEGKGEDAGRQKEESLRRRKRAGFSQEAEDEKRERAEAEEEASFRNKYGVVKDMAKVYNDRVKNNQMGGTVVNPVITELQRSETLNRLIQKKAAAREGRRRTHQTKAKAMAKSKLDEILRRPPVSSRTDA</sequence>
<feature type="region of interest" description="Disordered" evidence="2">
    <location>
        <begin position="1"/>
        <end position="97"/>
    </location>
</feature>
<gene>
    <name evidence="3" type="ORF">NCLIV_035710</name>
</gene>
<protein>
    <submittedName>
        <fullName evidence="3">Uncharacterized protein</fullName>
    </submittedName>
</protein>
<feature type="coiled-coil region" evidence="1">
    <location>
        <begin position="426"/>
        <end position="486"/>
    </location>
</feature>
<dbReference type="OMA" id="EVARSHM"/>
<dbReference type="eggNOG" id="ENOG502T20G">
    <property type="taxonomic scope" value="Eukaryota"/>
</dbReference>
<feature type="compositionally biased region" description="Basic and acidic residues" evidence="2">
    <location>
        <begin position="840"/>
        <end position="868"/>
    </location>
</feature>
<keyword evidence="1" id="KW-0175">Coiled coil</keyword>
<feature type="compositionally biased region" description="Basic and acidic residues" evidence="2">
    <location>
        <begin position="752"/>
        <end position="766"/>
    </location>
</feature>
<feature type="compositionally biased region" description="Basic and acidic residues" evidence="2">
    <location>
        <begin position="664"/>
        <end position="681"/>
    </location>
</feature>
<feature type="compositionally biased region" description="Basic and acidic residues" evidence="2">
    <location>
        <begin position="1214"/>
        <end position="1224"/>
    </location>
</feature>
<feature type="compositionally biased region" description="Basic and acidic residues" evidence="2">
    <location>
        <begin position="239"/>
        <end position="248"/>
    </location>
</feature>
<feature type="compositionally biased region" description="Basic residues" evidence="2">
    <location>
        <begin position="1453"/>
        <end position="1466"/>
    </location>
</feature>
<evidence type="ECO:0000256" key="2">
    <source>
        <dbReference type="SAM" id="MobiDB-lite"/>
    </source>
</evidence>
<dbReference type="RefSeq" id="XP_003883822.1">
    <property type="nucleotide sequence ID" value="XM_003883773.1"/>
</dbReference>
<dbReference type="OrthoDB" id="333666at2759"/>
<feature type="compositionally biased region" description="Basic and acidic residues" evidence="2">
    <location>
        <begin position="57"/>
        <end position="70"/>
    </location>
</feature>
<dbReference type="GeneID" id="13443358"/>
<keyword evidence="4" id="KW-1185">Reference proteome</keyword>
<feature type="compositionally biased region" description="Gly residues" evidence="2">
    <location>
        <begin position="1038"/>
        <end position="1049"/>
    </location>
</feature>
<dbReference type="VEuPathDB" id="ToxoDB:NCLIV_035710"/>
<feature type="compositionally biased region" description="Basic and acidic residues" evidence="2">
    <location>
        <begin position="1095"/>
        <end position="1110"/>
    </location>
</feature>
<feature type="compositionally biased region" description="Low complexity" evidence="2">
    <location>
        <begin position="1072"/>
        <end position="1093"/>
    </location>
</feature>
<evidence type="ECO:0000313" key="3">
    <source>
        <dbReference type="EMBL" id="CBZ53790.1"/>
    </source>
</evidence>
<feature type="compositionally biased region" description="Basic and acidic residues" evidence="2">
    <location>
        <begin position="1349"/>
        <end position="1371"/>
    </location>
</feature>
<feature type="compositionally biased region" description="Basic and acidic residues" evidence="2">
    <location>
        <begin position="1007"/>
        <end position="1018"/>
    </location>
</feature>
<feature type="region of interest" description="Disordered" evidence="2">
    <location>
        <begin position="1062"/>
        <end position="1110"/>
    </location>
</feature>
<feature type="region of interest" description="Disordered" evidence="2">
    <location>
        <begin position="802"/>
        <end position="880"/>
    </location>
</feature>
<feature type="region of interest" description="Disordered" evidence="2">
    <location>
        <begin position="1300"/>
        <end position="1398"/>
    </location>
</feature>
<feature type="compositionally biased region" description="Basic and acidic residues" evidence="2">
    <location>
        <begin position="802"/>
        <end position="812"/>
    </location>
</feature>
<evidence type="ECO:0000256" key="1">
    <source>
        <dbReference type="SAM" id="Coils"/>
    </source>
</evidence>
<feature type="compositionally biased region" description="Basic and acidic residues" evidence="2">
    <location>
        <begin position="1025"/>
        <end position="1037"/>
    </location>
</feature>
<feature type="compositionally biased region" description="Basic and acidic residues" evidence="2">
    <location>
        <begin position="1164"/>
        <end position="1177"/>
    </location>
</feature>
<feature type="region of interest" description="Disordered" evidence="2">
    <location>
        <begin position="504"/>
        <end position="526"/>
    </location>
</feature>
<feature type="region of interest" description="Disordered" evidence="2">
    <location>
        <begin position="191"/>
        <end position="248"/>
    </location>
</feature>
<dbReference type="InParanoid" id="F0VJ79"/>
<feature type="region of interest" description="Disordered" evidence="2">
    <location>
        <begin position="664"/>
        <end position="790"/>
    </location>
</feature>
<dbReference type="Proteomes" id="UP000007494">
    <property type="component" value="Chromosome VIII"/>
</dbReference>
<feature type="region of interest" description="Disordered" evidence="2">
    <location>
        <begin position="896"/>
        <end position="1049"/>
    </location>
</feature>
<feature type="compositionally biased region" description="Basic and acidic residues" evidence="2">
    <location>
        <begin position="896"/>
        <end position="911"/>
    </location>
</feature>
<reference evidence="4" key="1">
    <citation type="journal article" date="2012" name="PLoS Pathog.">
        <title>Comparative genomics of the apicomplexan parasites Toxoplasma gondii and Neospora caninum: Coccidia differing in host range and transmission strategy.</title>
        <authorList>
            <person name="Reid A.J."/>
            <person name="Vermont S.J."/>
            <person name="Cotton J.A."/>
            <person name="Harris D."/>
            <person name="Hill-Cawthorne G.A."/>
            <person name="Konen-Waisman S."/>
            <person name="Latham S.M."/>
            <person name="Mourier T."/>
            <person name="Norton R."/>
            <person name="Quail M.A."/>
            <person name="Sanders M."/>
            <person name="Shanmugam D."/>
            <person name="Sohal A."/>
            <person name="Wasmuth J.D."/>
            <person name="Brunk B."/>
            <person name="Grigg M.E."/>
            <person name="Howard J.C."/>
            <person name="Parkinson J."/>
            <person name="Roos D.S."/>
            <person name="Trees A.J."/>
            <person name="Berriman M."/>
            <person name="Pain A."/>
            <person name="Wastling J.M."/>
        </authorList>
    </citation>
    <scope>NUCLEOTIDE SEQUENCE [LARGE SCALE GENOMIC DNA]</scope>
    <source>
        <strain evidence="4">Liverpool</strain>
    </source>
</reference>
<accession>F0VJ79</accession>
<feature type="compositionally biased region" description="Acidic residues" evidence="2">
    <location>
        <begin position="869"/>
        <end position="880"/>
    </location>
</feature>
<feature type="compositionally biased region" description="Polar residues" evidence="2">
    <location>
        <begin position="1313"/>
        <end position="1327"/>
    </location>
</feature>
<feature type="region of interest" description="Disordered" evidence="2">
    <location>
        <begin position="1136"/>
        <end position="1230"/>
    </location>
</feature>
<organism evidence="3 4">
    <name type="scientific">Neospora caninum (strain Liverpool)</name>
    <dbReference type="NCBI Taxonomy" id="572307"/>
    <lineage>
        <taxon>Eukaryota</taxon>
        <taxon>Sar</taxon>
        <taxon>Alveolata</taxon>
        <taxon>Apicomplexa</taxon>
        <taxon>Conoidasida</taxon>
        <taxon>Coccidia</taxon>
        <taxon>Eucoccidiorida</taxon>
        <taxon>Eimeriorina</taxon>
        <taxon>Sarcocystidae</taxon>
        <taxon>Neospora</taxon>
    </lineage>
</organism>
<feature type="compositionally biased region" description="Basic and acidic residues" evidence="2">
    <location>
        <begin position="688"/>
        <end position="715"/>
    </location>
</feature>
<dbReference type="EMBL" id="FR823390">
    <property type="protein sequence ID" value="CBZ53790.1"/>
    <property type="molecule type" value="Genomic_DNA"/>
</dbReference>